<dbReference type="Pfam" id="PF12833">
    <property type="entry name" value="HTH_18"/>
    <property type="match status" value="1"/>
</dbReference>
<keyword evidence="6" id="KW-1185">Reference proteome</keyword>
<comment type="caution">
    <text evidence="5">The sequence shown here is derived from an EMBL/GenBank/DDBJ whole genome shotgun (WGS) entry which is preliminary data.</text>
</comment>
<dbReference type="RefSeq" id="WP_086759221.1">
    <property type="nucleotide sequence ID" value="NZ_JAGJBZ010000002.1"/>
</dbReference>
<keyword evidence="1" id="KW-0805">Transcription regulation</keyword>
<protein>
    <submittedName>
        <fullName evidence="5">Helix-turn-helix domain-containing protein</fullName>
    </submittedName>
</protein>
<dbReference type="PROSITE" id="PS01124">
    <property type="entry name" value="HTH_ARAC_FAMILY_2"/>
    <property type="match status" value="1"/>
</dbReference>
<proteinExistence type="predicted"/>
<keyword evidence="2" id="KW-0238">DNA-binding</keyword>
<evidence type="ECO:0000313" key="5">
    <source>
        <dbReference type="EMBL" id="MDX2911342.1"/>
    </source>
</evidence>
<dbReference type="InterPro" id="IPR050204">
    <property type="entry name" value="AraC_XylS_family_regulators"/>
</dbReference>
<evidence type="ECO:0000256" key="3">
    <source>
        <dbReference type="ARBA" id="ARBA00023163"/>
    </source>
</evidence>
<evidence type="ECO:0000256" key="2">
    <source>
        <dbReference type="ARBA" id="ARBA00023125"/>
    </source>
</evidence>
<organism evidence="5 6">
    <name type="scientific">Streptomyces griseiscabiei</name>
    <dbReference type="NCBI Taxonomy" id="2993540"/>
    <lineage>
        <taxon>Bacteria</taxon>
        <taxon>Bacillati</taxon>
        <taxon>Actinomycetota</taxon>
        <taxon>Actinomycetes</taxon>
        <taxon>Kitasatosporales</taxon>
        <taxon>Streptomycetaceae</taxon>
        <taxon>Streptomyces</taxon>
    </lineage>
</organism>
<dbReference type="SMART" id="SM00342">
    <property type="entry name" value="HTH_ARAC"/>
    <property type="match status" value="1"/>
</dbReference>
<dbReference type="Pfam" id="PF14525">
    <property type="entry name" value="AraC_binding_2"/>
    <property type="match status" value="1"/>
</dbReference>
<reference evidence="5 6" key="1">
    <citation type="journal article" date="2023" name="Microb. Genom.">
        <title>Mesoterricola silvestris gen. nov., sp. nov., Mesoterricola sediminis sp. nov., Geothrix oryzae sp. nov., Geothrix edaphica sp. nov., Geothrix rubra sp. nov., and Geothrix limicola sp. nov., six novel members of Acidobacteriota isolated from soils.</title>
        <authorList>
            <person name="Weisberg A.J."/>
            <person name="Pearce E."/>
            <person name="Kramer C.G."/>
            <person name="Chang J.H."/>
            <person name="Clarke C.R."/>
        </authorList>
    </citation>
    <scope>NUCLEOTIDE SEQUENCE [LARGE SCALE GENOMIC DNA]</scope>
    <source>
        <strain evidence="5 6">NRRL_B-2795</strain>
    </source>
</reference>
<keyword evidence="3" id="KW-0804">Transcription</keyword>
<dbReference type="PANTHER" id="PTHR46796">
    <property type="entry name" value="HTH-TYPE TRANSCRIPTIONAL ACTIVATOR RHAS-RELATED"/>
    <property type="match status" value="1"/>
</dbReference>
<dbReference type="InterPro" id="IPR018060">
    <property type="entry name" value="HTH_AraC"/>
</dbReference>
<name>A0ABU4L6K9_9ACTN</name>
<gene>
    <name evidence="5" type="ORF">PV517_21915</name>
</gene>
<sequence>MRTIVTTDSVARTERFDHWTAEMSKVFTGLDTRPASPIPFHGRATSGDLGLLQLSSVSAGPLRVRRTEQLIARYEEDFYKVALQVAGTSAIEQDGACGLLGPGDIAICDTSRPYSFTYESDFSTVLMLVPRPMLPVRPEALRELTARRIAPDAGVGAVVAPFLRSLGEQARDCTGPAARSLMDGAVSLVTALVMERLALSAPTVPQDAMTLRIRTWIEQRLSDPDLTPDAIAEAHGISRRYLFKLFAADGTTVAGWIRTRRLERCARDLSSAATADQPISMIAARWGLLDCRHFSRVFKTAYGETPRDFRRRTSTGG</sequence>
<evidence type="ECO:0000313" key="6">
    <source>
        <dbReference type="Proteomes" id="UP001271723"/>
    </source>
</evidence>
<evidence type="ECO:0000259" key="4">
    <source>
        <dbReference type="PROSITE" id="PS01124"/>
    </source>
</evidence>
<dbReference type="PANTHER" id="PTHR46796:SF6">
    <property type="entry name" value="ARAC SUBFAMILY"/>
    <property type="match status" value="1"/>
</dbReference>
<dbReference type="Gene3D" id="1.10.10.60">
    <property type="entry name" value="Homeodomain-like"/>
    <property type="match status" value="1"/>
</dbReference>
<evidence type="ECO:0000256" key="1">
    <source>
        <dbReference type="ARBA" id="ARBA00023015"/>
    </source>
</evidence>
<accession>A0ABU4L6K9</accession>
<dbReference type="Proteomes" id="UP001271723">
    <property type="component" value="Unassembled WGS sequence"/>
</dbReference>
<dbReference type="EMBL" id="JARAVY010000008">
    <property type="protein sequence ID" value="MDX2911342.1"/>
    <property type="molecule type" value="Genomic_DNA"/>
</dbReference>
<feature type="domain" description="HTH araC/xylS-type" evidence="4">
    <location>
        <begin position="211"/>
        <end position="312"/>
    </location>
</feature>
<dbReference type="InterPro" id="IPR009057">
    <property type="entry name" value="Homeodomain-like_sf"/>
</dbReference>
<dbReference type="SUPFAM" id="SSF46689">
    <property type="entry name" value="Homeodomain-like"/>
    <property type="match status" value="1"/>
</dbReference>
<dbReference type="InterPro" id="IPR035418">
    <property type="entry name" value="AraC-bd_2"/>
</dbReference>